<name>A7I9G4_METB6</name>
<proteinExistence type="predicted"/>
<evidence type="ECO:0000313" key="3">
    <source>
        <dbReference type="Proteomes" id="UP000002408"/>
    </source>
</evidence>
<accession>A7I9G4</accession>
<sequence length="132" mass="15090">MSREKIKVPGNVYEELVALEREIHFTLDTQDTVKRAEDRGYMAAANWIRNNEEAYKVGFSWGFEPAAEEPQGMIRDIPQRSEPVQRRTVAHPPPIQATRPEPQPPRTPQRRSSSGSSTGIIAGIKKWINKYF</sequence>
<evidence type="ECO:0000256" key="1">
    <source>
        <dbReference type="SAM" id="MobiDB-lite"/>
    </source>
</evidence>
<dbReference type="eggNOG" id="arCOG12704">
    <property type="taxonomic scope" value="Archaea"/>
</dbReference>
<keyword evidence="3" id="KW-1185">Reference proteome</keyword>
<dbReference type="STRING" id="456442.Mboo_1860"/>
<dbReference type="KEGG" id="mbn:Mboo_1860"/>
<feature type="region of interest" description="Disordered" evidence="1">
    <location>
        <begin position="72"/>
        <end position="121"/>
    </location>
</feature>
<feature type="compositionally biased region" description="Pro residues" evidence="1">
    <location>
        <begin position="91"/>
        <end position="107"/>
    </location>
</feature>
<feature type="compositionally biased region" description="Low complexity" evidence="1">
    <location>
        <begin position="110"/>
        <end position="121"/>
    </location>
</feature>
<dbReference type="GeneID" id="5410453"/>
<organism evidence="2 3">
    <name type="scientific">Methanoregula boonei (strain DSM 21154 / JCM 14090 / 6A8)</name>
    <dbReference type="NCBI Taxonomy" id="456442"/>
    <lineage>
        <taxon>Archaea</taxon>
        <taxon>Methanobacteriati</taxon>
        <taxon>Methanobacteriota</taxon>
        <taxon>Stenosarchaea group</taxon>
        <taxon>Methanomicrobia</taxon>
        <taxon>Methanomicrobiales</taxon>
        <taxon>Methanoregulaceae</taxon>
        <taxon>Methanoregula</taxon>
    </lineage>
</organism>
<dbReference type="EMBL" id="CP000780">
    <property type="protein sequence ID" value="ABS56375.1"/>
    <property type="molecule type" value="Genomic_DNA"/>
</dbReference>
<dbReference type="RefSeq" id="WP_012107426.1">
    <property type="nucleotide sequence ID" value="NC_009712.1"/>
</dbReference>
<reference evidence="3" key="1">
    <citation type="journal article" date="2015" name="Microbiology">
        <title>Genome of Methanoregula boonei 6A8 reveals adaptations to oligotrophic peatland environments.</title>
        <authorList>
            <person name="Braeuer S."/>
            <person name="Cadillo-Quiroz H."/>
            <person name="Kyrpides N."/>
            <person name="Woyke T."/>
            <person name="Goodwin L."/>
            <person name="Detter C."/>
            <person name="Podell S."/>
            <person name="Yavitt J.B."/>
            <person name="Zinder S.H."/>
        </authorList>
    </citation>
    <scope>NUCLEOTIDE SEQUENCE [LARGE SCALE GENOMIC DNA]</scope>
    <source>
        <strain evidence="3">DSM 21154 / JCM 14090 / 6A8</strain>
    </source>
</reference>
<dbReference type="Proteomes" id="UP000002408">
    <property type="component" value="Chromosome"/>
</dbReference>
<dbReference type="HOGENOM" id="CLU_1987619_0_0_2"/>
<dbReference type="AlphaFoldDB" id="A7I9G4"/>
<dbReference type="OrthoDB" id="378529at2157"/>
<protein>
    <submittedName>
        <fullName evidence="2">Uncharacterized protein</fullName>
    </submittedName>
</protein>
<evidence type="ECO:0000313" key="2">
    <source>
        <dbReference type="EMBL" id="ABS56375.1"/>
    </source>
</evidence>
<gene>
    <name evidence="2" type="ordered locus">Mboo_1860</name>
</gene>